<sequence length="48" mass="5390">MREHADGACIFLVFKEIIILLYPLKSKCSFICSCPPLMLKEDTSDLGV</sequence>
<organism evidence="1">
    <name type="scientific">Rhizophora mucronata</name>
    <name type="common">Asiatic mangrove</name>
    <dbReference type="NCBI Taxonomy" id="61149"/>
    <lineage>
        <taxon>Eukaryota</taxon>
        <taxon>Viridiplantae</taxon>
        <taxon>Streptophyta</taxon>
        <taxon>Embryophyta</taxon>
        <taxon>Tracheophyta</taxon>
        <taxon>Spermatophyta</taxon>
        <taxon>Magnoliopsida</taxon>
        <taxon>eudicotyledons</taxon>
        <taxon>Gunneridae</taxon>
        <taxon>Pentapetalae</taxon>
        <taxon>rosids</taxon>
        <taxon>fabids</taxon>
        <taxon>Malpighiales</taxon>
        <taxon>Rhizophoraceae</taxon>
        <taxon>Rhizophora</taxon>
    </lineage>
</organism>
<accession>A0A2P2R0C5</accession>
<name>A0A2P2R0C5_RHIMU</name>
<reference evidence="1" key="1">
    <citation type="submission" date="2018-02" db="EMBL/GenBank/DDBJ databases">
        <title>Rhizophora mucronata_Transcriptome.</title>
        <authorList>
            <person name="Meera S.P."/>
            <person name="Sreeshan A."/>
            <person name="Augustine A."/>
        </authorList>
    </citation>
    <scope>NUCLEOTIDE SEQUENCE</scope>
    <source>
        <tissue evidence="1">Leaf</tissue>
    </source>
</reference>
<dbReference type="EMBL" id="GGEC01092120">
    <property type="protein sequence ID" value="MBX72604.1"/>
    <property type="molecule type" value="Transcribed_RNA"/>
</dbReference>
<evidence type="ECO:0000313" key="1">
    <source>
        <dbReference type="EMBL" id="MBX72604.1"/>
    </source>
</evidence>
<dbReference type="AlphaFoldDB" id="A0A2P2R0C5"/>
<protein>
    <submittedName>
        <fullName evidence="1">Uncharacterized protein</fullName>
    </submittedName>
</protein>
<proteinExistence type="predicted"/>